<dbReference type="InterPro" id="IPR020588">
    <property type="entry name" value="RecA_ATP-bd"/>
</dbReference>
<keyword evidence="5" id="KW-0234">DNA repair</keyword>
<dbReference type="EMBL" id="CAXAMN010022518">
    <property type="protein sequence ID" value="CAK9070552.1"/>
    <property type="molecule type" value="Genomic_DNA"/>
</dbReference>
<dbReference type="InterPro" id="IPR027417">
    <property type="entry name" value="P-loop_NTPase"/>
</dbReference>
<dbReference type="SUPFAM" id="SSF52540">
    <property type="entry name" value="P-loop containing nucleoside triphosphate hydrolases"/>
    <property type="match status" value="1"/>
</dbReference>
<feature type="region of interest" description="Disordered" evidence="8">
    <location>
        <begin position="364"/>
        <end position="387"/>
    </location>
</feature>
<evidence type="ECO:0000256" key="6">
    <source>
        <dbReference type="ARBA" id="ARBA00023242"/>
    </source>
</evidence>
<dbReference type="PROSITE" id="PS50162">
    <property type="entry name" value="RECA_2"/>
    <property type="match status" value="1"/>
</dbReference>
<dbReference type="Gene3D" id="3.40.50.300">
    <property type="entry name" value="P-loop containing nucleotide triphosphate hydrolases"/>
    <property type="match status" value="1"/>
</dbReference>
<comment type="subcellular location">
    <subcellularLocation>
        <location evidence="1">Nucleus</location>
    </subcellularLocation>
</comment>
<dbReference type="Pfam" id="PF08423">
    <property type="entry name" value="Rad51"/>
    <property type="match status" value="1"/>
</dbReference>
<dbReference type="InterPro" id="IPR013632">
    <property type="entry name" value="Rad51_C"/>
</dbReference>
<proteinExistence type="predicted"/>
<protein>
    <recommendedName>
        <fullName evidence="7">DNA repair protein RAD51 homolog 3</fullName>
    </recommendedName>
</protein>
<accession>A0ABP0P4Z2</accession>
<evidence type="ECO:0000256" key="7">
    <source>
        <dbReference type="ARBA" id="ARBA00040674"/>
    </source>
</evidence>
<gene>
    <name evidence="10" type="ORF">CCMP2556_LOCUS34704</name>
</gene>
<dbReference type="PANTHER" id="PTHR46239">
    <property type="entry name" value="DNA REPAIR PROTEIN RAD51 HOMOLOG 3 RAD51C"/>
    <property type="match status" value="1"/>
</dbReference>
<evidence type="ECO:0000256" key="8">
    <source>
        <dbReference type="SAM" id="MobiDB-lite"/>
    </source>
</evidence>
<name>A0ABP0P4Z2_9DINO</name>
<feature type="domain" description="RecA family profile 1" evidence="9">
    <location>
        <begin position="89"/>
        <end position="289"/>
    </location>
</feature>
<keyword evidence="11" id="KW-1185">Reference proteome</keyword>
<dbReference type="InterPro" id="IPR052093">
    <property type="entry name" value="HR_Repair_Mediator"/>
</dbReference>
<dbReference type="Proteomes" id="UP001642484">
    <property type="component" value="Unassembled WGS sequence"/>
</dbReference>
<organism evidence="10 11">
    <name type="scientific">Durusdinium trenchii</name>
    <dbReference type="NCBI Taxonomy" id="1381693"/>
    <lineage>
        <taxon>Eukaryota</taxon>
        <taxon>Sar</taxon>
        <taxon>Alveolata</taxon>
        <taxon>Dinophyceae</taxon>
        <taxon>Suessiales</taxon>
        <taxon>Symbiodiniaceae</taxon>
        <taxon>Durusdinium</taxon>
    </lineage>
</organism>
<evidence type="ECO:0000259" key="9">
    <source>
        <dbReference type="PROSITE" id="PS50162"/>
    </source>
</evidence>
<reference evidence="10 11" key="1">
    <citation type="submission" date="2024-02" db="EMBL/GenBank/DDBJ databases">
        <authorList>
            <person name="Chen Y."/>
            <person name="Shah S."/>
            <person name="Dougan E. K."/>
            <person name="Thang M."/>
            <person name="Chan C."/>
        </authorList>
    </citation>
    <scope>NUCLEOTIDE SEQUENCE [LARGE SCALE GENOMIC DNA]</scope>
</reference>
<evidence type="ECO:0000256" key="4">
    <source>
        <dbReference type="ARBA" id="ARBA00022840"/>
    </source>
</evidence>
<keyword evidence="2" id="KW-0547">Nucleotide-binding</keyword>
<dbReference type="PANTHER" id="PTHR46239:SF1">
    <property type="entry name" value="DNA REPAIR PROTEIN RAD51 HOMOLOG 3"/>
    <property type="match status" value="1"/>
</dbReference>
<evidence type="ECO:0000256" key="2">
    <source>
        <dbReference type="ARBA" id="ARBA00022741"/>
    </source>
</evidence>
<evidence type="ECO:0000256" key="1">
    <source>
        <dbReference type="ARBA" id="ARBA00004123"/>
    </source>
</evidence>
<keyword evidence="3" id="KW-0227">DNA damage</keyword>
<keyword evidence="6" id="KW-0539">Nucleus</keyword>
<evidence type="ECO:0000256" key="5">
    <source>
        <dbReference type="ARBA" id="ARBA00023204"/>
    </source>
</evidence>
<comment type="caution">
    <text evidence="10">The sequence shown here is derived from an EMBL/GenBank/DDBJ whole genome shotgun (WGS) entry which is preliminary data.</text>
</comment>
<keyword evidence="4" id="KW-0067">ATP-binding</keyword>
<evidence type="ECO:0000256" key="3">
    <source>
        <dbReference type="ARBA" id="ARBA00022763"/>
    </source>
</evidence>
<evidence type="ECO:0000313" key="11">
    <source>
        <dbReference type="Proteomes" id="UP001642484"/>
    </source>
</evidence>
<sequence>MDAISMDVRILQSIPTPVADALIAKGCRQAAGVLARPEALKEVLAQHHVTPLEQRAEAMLKQCHQEVTQPAAWRRADSALSLLRKSQARRPRATLPCRGLDQLLGNALCGGGALLEVCGLPGSGKTQFCLQLCAAVQIPLDPNARLAEAVFVDTEGSFVPERYLQMCEALLAERRPHLDPPAAAKQLETVMRQLHVCRAYDATELYATIKQLPSFLKGRPLVGAIVVDSIAFSFRHELMENTAQRFFVPADRGFHVFRCLEAEVLADLAASLRQLGAHHELLAVVTNHMTTRFGEDQSWLAPALGESWAHQPSCQLRLEKTDWASPGLGRATLTKSVLKANNSCAYRILPAGLRDEVPRILPAQSPDFGSARPQGPPSHGCCGAWSS</sequence>
<evidence type="ECO:0000313" key="10">
    <source>
        <dbReference type="EMBL" id="CAK9070552.1"/>
    </source>
</evidence>